<dbReference type="RefSeq" id="WP_008518776.1">
    <property type="nucleotide sequence ID" value="NZ_ACJM01000022.1"/>
</dbReference>
<dbReference type="Gene3D" id="3.40.140.10">
    <property type="entry name" value="Cytidine Deaminase, domain 2"/>
    <property type="match status" value="1"/>
</dbReference>
<comment type="caution">
    <text evidence="10">The sequence shown here is derived from an EMBL/GenBank/DDBJ whole genome shotgun (WGS) entry which is preliminary data.</text>
</comment>
<organism evidence="10 11">
    <name type="scientific">Dethiobacter alkaliphilus AHT 1</name>
    <dbReference type="NCBI Taxonomy" id="555088"/>
    <lineage>
        <taxon>Bacteria</taxon>
        <taxon>Bacillati</taxon>
        <taxon>Bacillota</taxon>
        <taxon>Dethiobacteria</taxon>
        <taxon>Dethiobacterales</taxon>
        <taxon>Dethiobacteraceae</taxon>
        <taxon>Dethiobacter</taxon>
    </lineage>
</organism>
<proteinExistence type="inferred from homology"/>
<dbReference type="InterPro" id="IPR002125">
    <property type="entry name" value="CMP_dCMP_dom"/>
</dbReference>
<evidence type="ECO:0000313" key="11">
    <source>
        <dbReference type="Proteomes" id="UP000006443"/>
    </source>
</evidence>
<dbReference type="Proteomes" id="UP000006443">
    <property type="component" value="Unassembled WGS sequence"/>
</dbReference>
<dbReference type="PROSITE" id="PS51747">
    <property type="entry name" value="CYT_DCMP_DEAMINASES_2"/>
    <property type="match status" value="1"/>
</dbReference>
<dbReference type="InterPro" id="IPR016192">
    <property type="entry name" value="APOBEC/CMP_deaminase_Zn-bd"/>
</dbReference>
<protein>
    <recommendedName>
        <fullName evidence="8">tRNA-specific adenosine deaminase</fullName>
        <ecNumber evidence="8">3.5.4.33</ecNumber>
    </recommendedName>
</protein>
<dbReference type="GO" id="GO:0008270">
    <property type="term" value="F:zinc ion binding"/>
    <property type="evidence" value="ECO:0007669"/>
    <property type="project" value="UniProtKB-UniRule"/>
</dbReference>
<dbReference type="EC" id="3.5.4.33" evidence="8"/>
<dbReference type="InterPro" id="IPR028883">
    <property type="entry name" value="tRNA_aden_deaminase"/>
</dbReference>
<evidence type="ECO:0000256" key="8">
    <source>
        <dbReference type="HAMAP-Rule" id="MF_00972"/>
    </source>
</evidence>
<dbReference type="STRING" id="555088.DealDRAFT_2912"/>
<feature type="binding site" evidence="8">
    <location>
        <position position="82"/>
    </location>
    <ligand>
        <name>Zn(2+)</name>
        <dbReference type="ChEBI" id="CHEBI:29105"/>
        <note>catalytic</note>
    </ligand>
</feature>
<feature type="binding site" evidence="8">
    <location>
        <position position="52"/>
    </location>
    <ligand>
        <name>Zn(2+)</name>
        <dbReference type="ChEBI" id="CHEBI:29105"/>
        <note>catalytic</note>
    </ligand>
</feature>
<dbReference type="PANTHER" id="PTHR11079">
    <property type="entry name" value="CYTOSINE DEAMINASE FAMILY MEMBER"/>
    <property type="match status" value="1"/>
</dbReference>
<keyword evidence="6 8" id="KW-0862">Zinc</keyword>
<feature type="active site" description="Proton donor" evidence="8">
    <location>
        <position position="54"/>
    </location>
</feature>
<evidence type="ECO:0000256" key="7">
    <source>
        <dbReference type="ARBA" id="ARBA00048045"/>
    </source>
</evidence>
<evidence type="ECO:0000259" key="9">
    <source>
        <dbReference type="PROSITE" id="PS51747"/>
    </source>
</evidence>
<evidence type="ECO:0000256" key="6">
    <source>
        <dbReference type="ARBA" id="ARBA00022833"/>
    </source>
</evidence>
<dbReference type="GO" id="GO:0052717">
    <property type="term" value="F:tRNA-specific adenosine-34 deaminase activity"/>
    <property type="evidence" value="ECO:0007669"/>
    <property type="project" value="UniProtKB-UniRule"/>
</dbReference>
<feature type="binding site" evidence="8">
    <location>
        <position position="85"/>
    </location>
    <ligand>
        <name>Zn(2+)</name>
        <dbReference type="ChEBI" id="CHEBI:29105"/>
        <note>catalytic</note>
    </ligand>
</feature>
<accession>C0GKA3</accession>
<dbReference type="AlphaFoldDB" id="C0GKA3"/>
<comment type="cofactor">
    <cofactor evidence="8">
        <name>Zn(2+)</name>
        <dbReference type="ChEBI" id="CHEBI:29105"/>
    </cofactor>
    <text evidence="8">Binds 1 zinc ion per subunit.</text>
</comment>
<name>C0GKA3_DETAL</name>
<dbReference type="HAMAP" id="MF_00972">
    <property type="entry name" value="tRNA_aden_deaminase"/>
    <property type="match status" value="1"/>
</dbReference>
<dbReference type="CDD" id="cd01285">
    <property type="entry name" value="nucleoside_deaminase"/>
    <property type="match status" value="1"/>
</dbReference>
<dbReference type="EMBL" id="ACJM01000022">
    <property type="protein sequence ID" value="EEG76218.1"/>
    <property type="molecule type" value="Genomic_DNA"/>
</dbReference>
<dbReference type="InterPro" id="IPR016193">
    <property type="entry name" value="Cytidine_deaminase-like"/>
</dbReference>
<dbReference type="Pfam" id="PF14437">
    <property type="entry name" value="MafB19-deam"/>
    <property type="match status" value="1"/>
</dbReference>
<keyword evidence="5 8" id="KW-0378">Hydrolase</keyword>
<dbReference type="FunFam" id="3.40.140.10:FF:000005">
    <property type="entry name" value="tRNA-specific adenosine deaminase"/>
    <property type="match status" value="1"/>
</dbReference>
<evidence type="ECO:0000256" key="5">
    <source>
        <dbReference type="ARBA" id="ARBA00022801"/>
    </source>
</evidence>
<comment type="function">
    <text evidence="8">Catalyzes the deamination of adenosine to inosine at the wobble position 34 of tRNA(Arg2).</text>
</comment>
<keyword evidence="11" id="KW-1185">Reference proteome</keyword>
<reference evidence="10 11" key="1">
    <citation type="submission" date="2009-02" db="EMBL/GenBank/DDBJ databases">
        <title>Sequencing of the draft genome and assembly of Dethiobacter alkaliphilus AHT 1.</title>
        <authorList>
            <consortium name="US DOE Joint Genome Institute (JGI-PGF)"/>
            <person name="Lucas S."/>
            <person name="Copeland A."/>
            <person name="Lapidus A."/>
            <person name="Glavina del Rio T."/>
            <person name="Dalin E."/>
            <person name="Tice H."/>
            <person name="Bruce D."/>
            <person name="Goodwin L."/>
            <person name="Pitluck S."/>
            <person name="Larimer F."/>
            <person name="Land M.L."/>
            <person name="Hauser L."/>
            <person name="Muyzer G."/>
        </authorList>
    </citation>
    <scope>NUCLEOTIDE SEQUENCE [LARGE SCALE GENOMIC DNA]</scope>
    <source>
        <strain evidence="10 11">AHT 1</strain>
    </source>
</reference>
<keyword evidence="4 8" id="KW-0479">Metal-binding</keyword>
<gene>
    <name evidence="8" type="primary">tadA</name>
    <name evidence="10" type="ORF">DealDRAFT_2912</name>
</gene>
<dbReference type="PROSITE" id="PS00903">
    <property type="entry name" value="CYT_DCMP_DEAMINASES_1"/>
    <property type="match status" value="1"/>
</dbReference>
<evidence type="ECO:0000256" key="4">
    <source>
        <dbReference type="ARBA" id="ARBA00022723"/>
    </source>
</evidence>
<evidence type="ECO:0000313" key="10">
    <source>
        <dbReference type="EMBL" id="EEG76218.1"/>
    </source>
</evidence>
<sequence>MTDQDFMREALKEAQLAFEKGEIPIGAVLVRDGNIIARDHNRREELDDPTAHAEILVLREAGRTLGGWRLPNTTLYVTIEPCPMCAGGLVQARVARVVYGAADIKAGAVHSLYTVTEDERLNHRLEVTGGVLAEECADIMRTFFRSRRKKGTDLFLQN</sequence>
<comment type="catalytic activity">
    <reaction evidence="7 8">
        <text>adenosine(34) in tRNA + H2O + H(+) = inosine(34) in tRNA + NH4(+)</text>
        <dbReference type="Rhea" id="RHEA:43168"/>
        <dbReference type="Rhea" id="RHEA-COMP:10373"/>
        <dbReference type="Rhea" id="RHEA-COMP:10374"/>
        <dbReference type="ChEBI" id="CHEBI:15377"/>
        <dbReference type="ChEBI" id="CHEBI:15378"/>
        <dbReference type="ChEBI" id="CHEBI:28938"/>
        <dbReference type="ChEBI" id="CHEBI:74411"/>
        <dbReference type="ChEBI" id="CHEBI:82852"/>
        <dbReference type="EC" id="3.5.4.33"/>
    </reaction>
</comment>
<evidence type="ECO:0000256" key="1">
    <source>
        <dbReference type="ARBA" id="ARBA00010669"/>
    </source>
</evidence>
<feature type="domain" description="CMP/dCMP-type deaminase" evidence="9">
    <location>
        <begin position="1"/>
        <end position="128"/>
    </location>
</feature>
<dbReference type="InterPro" id="IPR058535">
    <property type="entry name" value="MafB19-deam"/>
</dbReference>
<evidence type="ECO:0000256" key="2">
    <source>
        <dbReference type="ARBA" id="ARBA00011738"/>
    </source>
</evidence>
<dbReference type="PANTHER" id="PTHR11079:SF202">
    <property type="entry name" value="TRNA-SPECIFIC ADENOSINE DEAMINASE"/>
    <property type="match status" value="1"/>
</dbReference>
<dbReference type="GO" id="GO:0002100">
    <property type="term" value="P:tRNA wobble adenosine to inosine editing"/>
    <property type="evidence" value="ECO:0007669"/>
    <property type="project" value="UniProtKB-UniRule"/>
</dbReference>
<keyword evidence="3 8" id="KW-0819">tRNA processing</keyword>
<dbReference type="NCBIfam" id="NF008113">
    <property type="entry name" value="PRK10860.1"/>
    <property type="match status" value="1"/>
</dbReference>
<comment type="subunit">
    <text evidence="2 8">Homodimer.</text>
</comment>
<dbReference type="SUPFAM" id="SSF53927">
    <property type="entry name" value="Cytidine deaminase-like"/>
    <property type="match status" value="1"/>
</dbReference>
<dbReference type="eggNOG" id="COG0590">
    <property type="taxonomic scope" value="Bacteria"/>
</dbReference>
<evidence type="ECO:0000256" key="3">
    <source>
        <dbReference type="ARBA" id="ARBA00022694"/>
    </source>
</evidence>
<comment type="similarity">
    <text evidence="1">Belongs to the cytidine and deoxycytidylate deaminase family. ADAT2 subfamily.</text>
</comment>